<dbReference type="InterPro" id="IPR016208">
    <property type="entry name" value="Ald_Oxase/xanthine_DH-like"/>
</dbReference>
<dbReference type="InterPro" id="IPR037165">
    <property type="entry name" value="AldOxase/xan_DH_Mopterin-bd_sf"/>
</dbReference>
<sequence>MDPLDFRIANIPKKPYKTIGSYRGSKKMGNHRQTESRDYKVQSGTYGVVVSIYHSDGSVALSHGGVEIGQGINTKAVQVCAYKLGIPMEKISVKPSNNLVAPNSSMTGASFTSEAVCWGTIKACDVLLARMKPVKDKMDKPSWEELVKKCYTEFINMSASSMSSPRDPELSSYEIYGVCATEIELDVLTGQHQVLRVNLLEDVGNSMSPEIDMGQVEGAFIMGLGYYTTEQTVVGKDGEILTNRTWNYKPPGAKDIPINFNVKFPRDNPNPVGVLKSKAVGEPPFCLAVSIPLAIRQAVASVRTQNDKTAPKWYKFDGPSTVENTFMNCLHNYNLYTL</sequence>
<dbReference type="EMBL" id="JAPWTJ010000006">
    <property type="protein sequence ID" value="KAJ8985872.1"/>
    <property type="molecule type" value="Genomic_DNA"/>
</dbReference>
<organism evidence="3 4">
    <name type="scientific">Molorchus minor</name>
    <dbReference type="NCBI Taxonomy" id="1323400"/>
    <lineage>
        <taxon>Eukaryota</taxon>
        <taxon>Metazoa</taxon>
        <taxon>Ecdysozoa</taxon>
        <taxon>Arthropoda</taxon>
        <taxon>Hexapoda</taxon>
        <taxon>Insecta</taxon>
        <taxon>Pterygota</taxon>
        <taxon>Neoptera</taxon>
        <taxon>Endopterygota</taxon>
        <taxon>Coleoptera</taxon>
        <taxon>Polyphaga</taxon>
        <taxon>Cucujiformia</taxon>
        <taxon>Chrysomeloidea</taxon>
        <taxon>Cerambycidae</taxon>
        <taxon>Lamiinae</taxon>
        <taxon>Monochamini</taxon>
        <taxon>Molorchus</taxon>
    </lineage>
</organism>
<proteinExistence type="predicted"/>
<protein>
    <recommendedName>
        <fullName evidence="2">Aldehyde oxidase/xanthine dehydrogenase second molybdopterin binding domain-containing protein</fullName>
    </recommendedName>
</protein>
<evidence type="ECO:0000256" key="1">
    <source>
        <dbReference type="ARBA" id="ARBA00022505"/>
    </source>
</evidence>
<dbReference type="InterPro" id="IPR046867">
    <property type="entry name" value="AldOxase/xan_DH_MoCoBD2"/>
</dbReference>
<dbReference type="Pfam" id="PF20256">
    <property type="entry name" value="MoCoBD_2"/>
    <property type="match status" value="1"/>
</dbReference>
<comment type="caution">
    <text evidence="3">The sequence shown here is derived from an EMBL/GenBank/DDBJ whole genome shotgun (WGS) entry which is preliminary data.</text>
</comment>
<keyword evidence="4" id="KW-1185">Reference proteome</keyword>
<evidence type="ECO:0000259" key="2">
    <source>
        <dbReference type="Pfam" id="PF20256"/>
    </source>
</evidence>
<evidence type="ECO:0000313" key="3">
    <source>
        <dbReference type="EMBL" id="KAJ8985872.1"/>
    </source>
</evidence>
<dbReference type="Proteomes" id="UP001162164">
    <property type="component" value="Unassembled WGS sequence"/>
</dbReference>
<dbReference type="Gene3D" id="3.30.365.10">
    <property type="entry name" value="Aldehyde oxidase/xanthine dehydrogenase, molybdopterin binding domain"/>
    <property type="match status" value="2"/>
</dbReference>
<dbReference type="PANTHER" id="PTHR11908">
    <property type="entry name" value="XANTHINE DEHYDROGENASE"/>
    <property type="match status" value="1"/>
</dbReference>
<gene>
    <name evidence="3" type="ORF">NQ317_006246</name>
</gene>
<name>A0ABQ9K761_9CUCU</name>
<keyword evidence="1" id="KW-0500">Molybdenum</keyword>
<accession>A0ABQ9K761</accession>
<reference evidence="3" key="1">
    <citation type="journal article" date="2023" name="Insect Mol. Biol.">
        <title>Genome sequencing provides insights into the evolution of gene families encoding plant cell wall-degrading enzymes in longhorned beetles.</title>
        <authorList>
            <person name="Shin N.R."/>
            <person name="Okamura Y."/>
            <person name="Kirsch R."/>
            <person name="Pauchet Y."/>
        </authorList>
    </citation>
    <scope>NUCLEOTIDE SEQUENCE</scope>
    <source>
        <strain evidence="3">MMC_N1</strain>
    </source>
</reference>
<evidence type="ECO:0000313" key="4">
    <source>
        <dbReference type="Proteomes" id="UP001162164"/>
    </source>
</evidence>
<dbReference type="SUPFAM" id="SSF56003">
    <property type="entry name" value="Molybdenum cofactor-binding domain"/>
    <property type="match status" value="1"/>
</dbReference>
<feature type="domain" description="Aldehyde oxidase/xanthine dehydrogenase second molybdopterin binding" evidence="2">
    <location>
        <begin position="46"/>
        <end position="257"/>
    </location>
</feature>
<dbReference type="PANTHER" id="PTHR11908:SF132">
    <property type="entry name" value="ALDEHYDE OXIDASE 1-RELATED"/>
    <property type="match status" value="1"/>
</dbReference>